<comment type="subunit">
    <text evidence="6">Self-associates. Forms filaments. Interacts with EcpD.</text>
</comment>
<dbReference type="Proteomes" id="UP000533429">
    <property type="component" value="Unassembled WGS sequence"/>
</dbReference>
<sequence length="193" mass="19495">MSKYNKIAIAVLAASAMISGSAMAGTVTSTATATWAATATKDTTSNLVVTPLGSLTFDYAAGTESFNTQKGLFDVAIKGQAGATAFTLTAQPATTTLSHLSDPANTLEVGMRWYGADLDSATATTLVDGSVSAHGLSGLGDGTVDATAQEEFTFFIADANDGSASVAAKDALDGVYTGDVSVDFVANWTTPTP</sequence>
<dbReference type="InterPro" id="IPR038478">
    <property type="entry name" value="Fimbrillin_EcpA_sf"/>
</dbReference>
<reference evidence="9 10" key="1">
    <citation type="submission" date="2020-06" db="EMBL/GenBank/DDBJ databases">
        <title>Photobacterium damselae subsp. damselae comparative genomics.</title>
        <authorList>
            <person name="Osorio C.R."/>
        </authorList>
    </citation>
    <scope>NUCLEOTIDE SEQUENCE [LARGE SCALE GENOMIC DNA]</scope>
    <source>
        <strain evidence="9 10">TW250/03</strain>
    </source>
</reference>
<evidence type="ECO:0000256" key="4">
    <source>
        <dbReference type="ARBA" id="ARBA00022729"/>
    </source>
</evidence>
<dbReference type="Pfam" id="PF16449">
    <property type="entry name" value="MatB"/>
    <property type="match status" value="1"/>
</dbReference>
<keyword evidence="5" id="KW-0281">Fimbrium</keyword>
<comment type="subcellular location">
    <subcellularLocation>
        <location evidence="1">Fimbrium</location>
    </subcellularLocation>
</comment>
<evidence type="ECO:0000313" key="9">
    <source>
        <dbReference type="EMBL" id="NVP01337.1"/>
    </source>
</evidence>
<evidence type="ECO:0000256" key="7">
    <source>
        <dbReference type="ARBA" id="ARBA00031192"/>
    </source>
</evidence>
<feature type="signal peptide" evidence="8">
    <location>
        <begin position="1"/>
        <end position="24"/>
    </location>
</feature>
<comment type="similarity">
    <text evidence="2">Belongs to the EcpA/MatB fimbrillin family.</text>
</comment>
<evidence type="ECO:0000256" key="3">
    <source>
        <dbReference type="ARBA" id="ARBA00014507"/>
    </source>
</evidence>
<accession>A0A850QNZ6</accession>
<proteinExistence type="inferred from homology"/>
<evidence type="ECO:0000256" key="5">
    <source>
        <dbReference type="ARBA" id="ARBA00023263"/>
    </source>
</evidence>
<evidence type="ECO:0000256" key="1">
    <source>
        <dbReference type="ARBA" id="ARBA00004561"/>
    </source>
</evidence>
<protein>
    <recommendedName>
        <fullName evidence="3">Common pilus major fimbrillin subunit EcpA</fullName>
    </recommendedName>
    <alternativeName>
        <fullName evidence="7">MatB fimbrillin</fullName>
    </alternativeName>
</protein>
<evidence type="ECO:0000256" key="2">
    <source>
        <dbReference type="ARBA" id="ARBA00007305"/>
    </source>
</evidence>
<feature type="chain" id="PRO_5032286084" description="Common pilus major fimbrillin subunit EcpA" evidence="8">
    <location>
        <begin position="25"/>
        <end position="193"/>
    </location>
</feature>
<organism evidence="9 10">
    <name type="scientific">Photobacterium damselae subsp. damselae</name>
    <name type="common">Listonella damsela</name>
    <dbReference type="NCBI Taxonomy" id="85581"/>
    <lineage>
        <taxon>Bacteria</taxon>
        <taxon>Pseudomonadati</taxon>
        <taxon>Pseudomonadota</taxon>
        <taxon>Gammaproteobacteria</taxon>
        <taxon>Vibrionales</taxon>
        <taxon>Vibrionaceae</taxon>
        <taxon>Photobacterium</taxon>
    </lineage>
</organism>
<evidence type="ECO:0000256" key="8">
    <source>
        <dbReference type="SAM" id="SignalP"/>
    </source>
</evidence>
<evidence type="ECO:0000256" key="6">
    <source>
        <dbReference type="ARBA" id="ARBA00026091"/>
    </source>
</evidence>
<name>A0A850QNZ6_PHODD</name>
<dbReference type="GO" id="GO:0009289">
    <property type="term" value="C:pilus"/>
    <property type="evidence" value="ECO:0007669"/>
    <property type="project" value="UniProtKB-SubCell"/>
</dbReference>
<comment type="caution">
    <text evidence="9">The sequence shown here is derived from an EMBL/GenBank/DDBJ whole genome shotgun (WGS) entry which is preliminary data.</text>
</comment>
<dbReference type="Gene3D" id="2.60.40.3290">
    <property type="entry name" value="Fimbrial protein EcpA"/>
    <property type="match status" value="1"/>
</dbReference>
<dbReference type="EMBL" id="JABXOR010000882">
    <property type="protein sequence ID" value="NVP01337.1"/>
    <property type="molecule type" value="Genomic_DNA"/>
</dbReference>
<evidence type="ECO:0000313" key="10">
    <source>
        <dbReference type="Proteomes" id="UP000533429"/>
    </source>
</evidence>
<dbReference type="AlphaFoldDB" id="A0A850QNZ6"/>
<keyword evidence="4 8" id="KW-0732">Signal</keyword>
<dbReference type="InterPro" id="IPR016514">
    <property type="entry name" value="EcpA"/>
</dbReference>
<gene>
    <name evidence="9" type="ORF">HWA77_14065</name>
</gene>